<dbReference type="PANTHER" id="PTHR45913:SF19">
    <property type="entry name" value="LOW QUALITY PROTEIN: ZINC FINGER BED DOMAIN-CONTAINING PROTEIN 5-LIKE"/>
    <property type="match status" value="1"/>
</dbReference>
<evidence type="ECO:0000313" key="1">
    <source>
        <dbReference type="EMBL" id="KAJ8882590.1"/>
    </source>
</evidence>
<dbReference type="PANTHER" id="PTHR45913">
    <property type="entry name" value="EPM2A-INTERACTING PROTEIN 1"/>
    <property type="match status" value="1"/>
</dbReference>
<sequence>MYNWLKTGRIKGADCTTSNSANKAGGSADEPAINENILAAVMDKDLRSDKQEIKKKPDNSKVSKKRKYDESYLSFGFVRVESVDIKHPGGQCVVCNKILYNSSLVPAKLKKLDESTDVAGLAVLIAIVRYVFEESIEEDLLLCTPLDANATGEEMFKIQPLRIASACSCGQESSIRLLQNVLSEAVKMVNYIKSRPLQSRLIKKVCEERGSQHQSLLIHTEVRWLSSGKFLARLFELHDELHVFLMGEDLSVPGKFTEFYCNKKWLTHCAYLADIFGKHNEVSLSLQKLHNNISEHLMDLIRSLSEYFPDISKDIDCVQNPFASRSKPAMLSVPEYEELIEIQCSSGLKTKFESVPLNEFWVGLKDKHPSVAEKATLVLLPFVSTYQCESGFSSYAYTTNKFRNMLDAGLDLRIQLSNTKPNFKAIKQFHSSC</sequence>
<dbReference type="Proteomes" id="UP001159363">
    <property type="component" value="Chromosome 4"/>
</dbReference>
<dbReference type="EMBL" id="JARBHB010000005">
    <property type="protein sequence ID" value="KAJ8882590.1"/>
    <property type="molecule type" value="Genomic_DNA"/>
</dbReference>
<organism evidence="1 2">
    <name type="scientific">Dryococelus australis</name>
    <dbReference type="NCBI Taxonomy" id="614101"/>
    <lineage>
        <taxon>Eukaryota</taxon>
        <taxon>Metazoa</taxon>
        <taxon>Ecdysozoa</taxon>
        <taxon>Arthropoda</taxon>
        <taxon>Hexapoda</taxon>
        <taxon>Insecta</taxon>
        <taxon>Pterygota</taxon>
        <taxon>Neoptera</taxon>
        <taxon>Polyneoptera</taxon>
        <taxon>Phasmatodea</taxon>
        <taxon>Verophasmatodea</taxon>
        <taxon>Anareolatae</taxon>
        <taxon>Phasmatidae</taxon>
        <taxon>Eurycanthinae</taxon>
        <taxon>Dryococelus</taxon>
    </lineage>
</organism>
<accession>A0ABQ9HE95</accession>
<name>A0ABQ9HE95_9NEOP</name>
<proteinExistence type="predicted"/>
<evidence type="ECO:0000313" key="2">
    <source>
        <dbReference type="Proteomes" id="UP001159363"/>
    </source>
</evidence>
<comment type="caution">
    <text evidence="1">The sequence shown here is derived from an EMBL/GenBank/DDBJ whole genome shotgun (WGS) entry which is preliminary data.</text>
</comment>
<dbReference type="SUPFAM" id="SSF53098">
    <property type="entry name" value="Ribonuclease H-like"/>
    <property type="match status" value="1"/>
</dbReference>
<gene>
    <name evidence="1" type="ORF">PR048_014401</name>
</gene>
<protein>
    <recommendedName>
        <fullName evidence="3">HAT C-terminal dimerisation domain-containing protein</fullName>
    </recommendedName>
</protein>
<evidence type="ECO:0008006" key="3">
    <source>
        <dbReference type="Google" id="ProtNLM"/>
    </source>
</evidence>
<dbReference type="InterPro" id="IPR012337">
    <property type="entry name" value="RNaseH-like_sf"/>
</dbReference>
<reference evidence="1 2" key="1">
    <citation type="submission" date="2023-02" db="EMBL/GenBank/DDBJ databases">
        <title>LHISI_Scaffold_Assembly.</title>
        <authorList>
            <person name="Stuart O.P."/>
            <person name="Cleave R."/>
            <person name="Magrath M.J.L."/>
            <person name="Mikheyev A.S."/>
        </authorList>
    </citation>
    <scope>NUCLEOTIDE SEQUENCE [LARGE SCALE GENOMIC DNA]</scope>
    <source>
        <strain evidence="1">Daus_M_001</strain>
        <tissue evidence="1">Leg muscle</tissue>
    </source>
</reference>
<keyword evidence="2" id="KW-1185">Reference proteome</keyword>